<dbReference type="GO" id="GO:0016491">
    <property type="term" value="F:oxidoreductase activity"/>
    <property type="evidence" value="ECO:0007669"/>
    <property type="project" value="UniProtKB-KW"/>
</dbReference>
<dbReference type="InterPro" id="IPR036318">
    <property type="entry name" value="FAD-bd_PCMH-like_sf"/>
</dbReference>
<dbReference type="InterPro" id="IPR016166">
    <property type="entry name" value="FAD-bd_PCMH"/>
</dbReference>
<dbReference type="Gene3D" id="3.40.462.20">
    <property type="match status" value="1"/>
</dbReference>
<evidence type="ECO:0000256" key="1">
    <source>
        <dbReference type="ARBA" id="ARBA00001974"/>
    </source>
</evidence>
<gene>
    <name evidence="7" type="ORF">FE257_004067</name>
</gene>
<dbReference type="PROSITE" id="PS00862">
    <property type="entry name" value="OX2_COVAL_FAD"/>
    <property type="match status" value="1"/>
</dbReference>
<reference evidence="7" key="1">
    <citation type="journal article" date="2019" name="Beilstein J. Org. Chem.">
        <title>Nanangenines: drimane sesquiterpenoids as the dominant metabolite cohort of a novel Australian fungus, Aspergillus nanangensis.</title>
        <authorList>
            <person name="Lacey H.J."/>
            <person name="Gilchrist C.L.M."/>
            <person name="Crombie A."/>
            <person name="Kalaitzis J.A."/>
            <person name="Vuong D."/>
            <person name="Rutledge P.J."/>
            <person name="Turner P."/>
            <person name="Pitt J.I."/>
            <person name="Lacey E."/>
            <person name="Chooi Y.H."/>
            <person name="Piggott A.M."/>
        </authorList>
    </citation>
    <scope>NUCLEOTIDE SEQUENCE</scope>
    <source>
        <strain evidence="7">MST-FP2251</strain>
    </source>
</reference>
<comment type="caution">
    <text evidence="7">The sequence shown here is derived from an EMBL/GenBank/DDBJ whole genome shotgun (WGS) entry which is preliminary data.</text>
</comment>
<dbReference type="InterPro" id="IPR006093">
    <property type="entry name" value="Oxy_OxRdtase_FAD_BS"/>
</dbReference>
<comment type="similarity">
    <text evidence="2">Belongs to the oxygen-dependent FAD-linked oxidoreductase family.</text>
</comment>
<proteinExistence type="inferred from homology"/>
<keyword evidence="8" id="KW-1185">Reference proteome</keyword>
<accession>A0AAD4CBC4</accession>
<evidence type="ECO:0000256" key="3">
    <source>
        <dbReference type="ARBA" id="ARBA00022630"/>
    </source>
</evidence>
<sequence>MPSSEKGVAPGNAQYEELRTRFFSTRVPNAYPAKIFTPKTTFEVQQIINEAKSTGQKVGVRSGGHLFPCASLIDKGILIDTIDLNNTIDYDPQTRQVSFPPGARSKDLASALQKIGRFFPFGHDPTVAAGGFLLAGGQGWFMRGWGCTSDTWVTEMEMVMPSGDVIRASKSKNADIFWAARGSGQGFFAVVTRIWGMTIPMRHLFETTFAFDCTSNFEEVLEAIFALNDFTPKYGVEIALTTFRPDRFEAELDEQVHDRRVFMGVSVLAFASTIDEAGVLVSPWKNLPEVMKKSLLALQPLSEKSWEELFTAQDNLLQRGNGERYQCDSILDRPDISRNELIKAIKPAMCDLPTRRSVGCIYIGDYTPKQFDQAISLPQHYYIATMTCWTDPLWDDRMREWMKRVYAQAAQASCGQYVADYDATQRVTPVSSKFTRHKTLRALY</sequence>
<dbReference type="EMBL" id="VCAU01000183">
    <property type="protein sequence ID" value="KAF9883118.1"/>
    <property type="molecule type" value="Genomic_DNA"/>
</dbReference>
<keyword evidence="3" id="KW-0285">Flavoprotein</keyword>
<dbReference type="PROSITE" id="PS51387">
    <property type="entry name" value="FAD_PCMH"/>
    <property type="match status" value="1"/>
</dbReference>
<dbReference type="PANTHER" id="PTHR42973:SF39">
    <property type="entry name" value="FAD-BINDING PCMH-TYPE DOMAIN-CONTAINING PROTEIN"/>
    <property type="match status" value="1"/>
</dbReference>
<dbReference type="PANTHER" id="PTHR42973">
    <property type="entry name" value="BINDING OXIDOREDUCTASE, PUTATIVE (AFU_ORTHOLOGUE AFUA_1G17690)-RELATED"/>
    <property type="match status" value="1"/>
</dbReference>
<dbReference type="AlphaFoldDB" id="A0AAD4CBC4"/>
<evidence type="ECO:0000313" key="8">
    <source>
        <dbReference type="Proteomes" id="UP001194746"/>
    </source>
</evidence>
<dbReference type="SUPFAM" id="SSF56176">
    <property type="entry name" value="FAD-binding/transporter-associated domain-like"/>
    <property type="match status" value="1"/>
</dbReference>
<evidence type="ECO:0000259" key="6">
    <source>
        <dbReference type="PROSITE" id="PS51387"/>
    </source>
</evidence>
<dbReference type="GO" id="GO:0071949">
    <property type="term" value="F:FAD binding"/>
    <property type="evidence" value="ECO:0007669"/>
    <property type="project" value="InterPro"/>
</dbReference>
<dbReference type="InterPro" id="IPR050416">
    <property type="entry name" value="FAD-linked_Oxidoreductase"/>
</dbReference>
<protein>
    <recommendedName>
        <fullName evidence="6">FAD-binding PCMH-type domain-containing protein</fullName>
    </recommendedName>
</protein>
<dbReference type="Pfam" id="PF01565">
    <property type="entry name" value="FAD_binding_4"/>
    <property type="match status" value="1"/>
</dbReference>
<comment type="cofactor">
    <cofactor evidence="1">
        <name>FAD</name>
        <dbReference type="ChEBI" id="CHEBI:57692"/>
    </cofactor>
</comment>
<keyword evidence="4" id="KW-0274">FAD</keyword>
<feature type="domain" description="FAD-binding PCMH-type" evidence="6">
    <location>
        <begin position="28"/>
        <end position="201"/>
    </location>
</feature>
<keyword evidence="5" id="KW-0560">Oxidoreductase</keyword>
<dbReference type="InterPro" id="IPR016169">
    <property type="entry name" value="FAD-bd_PCMH_sub2"/>
</dbReference>
<evidence type="ECO:0000256" key="5">
    <source>
        <dbReference type="ARBA" id="ARBA00023002"/>
    </source>
</evidence>
<evidence type="ECO:0000313" key="7">
    <source>
        <dbReference type="EMBL" id="KAF9883118.1"/>
    </source>
</evidence>
<dbReference type="Proteomes" id="UP001194746">
    <property type="component" value="Unassembled WGS sequence"/>
</dbReference>
<dbReference type="InterPro" id="IPR006094">
    <property type="entry name" value="Oxid_FAD_bind_N"/>
</dbReference>
<dbReference type="Gene3D" id="3.30.465.10">
    <property type="match status" value="1"/>
</dbReference>
<evidence type="ECO:0000256" key="4">
    <source>
        <dbReference type="ARBA" id="ARBA00022827"/>
    </source>
</evidence>
<evidence type="ECO:0000256" key="2">
    <source>
        <dbReference type="ARBA" id="ARBA00005466"/>
    </source>
</evidence>
<name>A0AAD4CBC4_ASPNN</name>
<organism evidence="7 8">
    <name type="scientific">Aspergillus nanangensis</name>
    <dbReference type="NCBI Taxonomy" id="2582783"/>
    <lineage>
        <taxon>Eukaryota</taxon>
        <taxon>Fungi</taxon>
        <taxon>Dikarya</taxon>
        <taxon>Ascomycota</taxon>
        <taxon>Pezizomycotina</taxon>
        <taxon>Eurotiomycetes</taxon>
        <taxon>Eurotiomycetidae</taxon>
        <taxon>Eurotiales</taxon>
        <taxon>Aspergillaceae</taxon>
        <taxon>Aspergillus</taxon>
        <taxon>Aspergillus subgen. Circumdati</taxon>
    </lineage>
</organism>
<reference evidence="7" key="2">
    <citation type="submission" date="2020-02" db="EMBL/GenBank/DDBJ databases">
        <authorList>
            <person name="Gilchrist C.L.M."/>
            <person name="Chooi Y.-H."/>
        </authorList>
    </citation>
    <scope>NUCLEOTIDE SEQUENCE</scope>
    <source>
        <strain evidence="7">MST-FP2251</strain>
    </source>
</reference>